<dbReference type="PANTHER" id="PTHR34817:SF1">
    <property type="entry name" value="NUCLEOTIDYLTRANSFERASE"/>
    <property type="match status" value="1"/>
</dbReference>
<feature type="non-terminal residue" evidence="2">
    <location>
        <position position="390"/>
    </location>
</feature>
<dbReference type="InterPro" id="IPR043519">
    <property type="entry name" value="NT_sf"/>
</dbReference>
<dbReference type="Pfam" id="PF10127">
    <property type="entry name" value="RlaP"/>
    <property type="match status" value="1"/>
</dbReference>
<protein>
    <recommendedName>
        <fullName evidence="1">YTH domain-containing protein</fullName>
    </recommendedName>
</protein>
<dbReference type="Gene3D" id="3.10.590.10">
    <property type="entry name" value="ph1033 like domains"/>
    <property type="match status" value="1"/>
</dbReference>
<dbReference type="InterPro" id="IPR018775">
    <property type="entry name" value="RlaP"/>
</dbReference>
<reference evidence="2 3" key="1">
    <citation type="submission" date="2022-12" db="EMBL/GenBank/DDBJ databases">
        <title>Chromosome-level genome of Tegillarca granosa.</title>
        <authorList>
            <person name="Kim J."/>
        </authorList>
    </citation>
    <scope>NUCLEOTIDE SEQUENCE [LARGE SCALE GENOMIC DNA]</scope>
    <source>
        <strain evidence="2">Teg-2019</strain>
        <tissue evidence="2">Adductor muscle</tissue>
    </source>
</reference>
<gene>
    <name evidence="2" type="ORF">KUTeg_022705</name>
</gene>
<dbReference type="Pfam" id="PF04146">
    <property type="entry name" value="YTH"/>
    <property type="match status" value="1"/>
</dbReference>
<name>A0ABQ9E575_TEGGR</name>
<dbReference type="EMBL" id="JARBDR010000921">
    <property type="protein sequence ID" value="KAJ8298645.1"/>
    <property type="molecule type" value="Genomic_DNA"/>
</dbReference>
<dbReference type="Proteomes" id="UP001217089">
    <property type="component" value="Unassembled WGS sequence"/>
</dbReference>
<keyword evidence="3" id="KW-1185">Reference proteome</keyword>
<sequence>MAEDSNSRKYFITKCANIPSLKKCITTGEWACKDRQFPPQPVDILKEAYLSCNKVVIIFSVNNCHGWHGYAELSDIPGSTRKNSKSQDSAYFNIENIEGENRKNTNDNCDKIDSISTSNHDGTWHYFPVKWMKHYLNDFGEQCLPFHFTEKFKSEDNNPLNKARNWQTVTDIVGVELCKLIDKYYDELCEKQQAKIKQREAGEPLPFFKAPDDQSLIEENWGKIHRKIQDELGQIILSCPFGSRRYNLHTEGSDMDMFIVYQADTSQILGFTPPKQTVKSNDANSCDYTIHEMLRYTELLLSGDPRCVETLFLNDDALIQSSETFQQLREQRQLFVTRECLDKYLRDALGSRGLKQFKKWMDDNPEEMVGMMPEKMCKLAYIIIRLLQNA</sequence>
<dbReference type="PANTHER" id="PTHR34817">
    <property type="entry name" value="NUCLEOTIDYLTRANSFERASE"/>
    <property type="match status" value="1"/>
</dbReference>
<feature type="domain" description="YTH" evidence="1">
    <location>
        <begin position="9"/>
        <end position="181"/>
    </location>
</feature>
<proteinExistence type="predicted"/>
<dbReference type="SUPFAM" id="SSF81301">
    <property type="entry name" value="Nucleotidyltransferase"/>
    <property type="match status" value="1"/>
</dbReference>
<dbReference type="CDD" id="cd21134">
    <property type="entry name" value="YTH"/>
    <property type="match status" value="1"/>
</dbReference>
<evidence type="ECO:0000259" key="1">
    <source>
        <dbReference type="Pfam" id="PF04146"/>
    </source>
</evidence>
<organism evidence="2 3">
    <name type="scientific">Tegillarca granosa</name>
    <name type="common">Malaysian cockle</name>
    <name type="synonym">Anadara granosa</name>
    <dbReference type="NCBI Taxonomy" id="220873"/>
    <lineage>
        <taxon>Eukaryota</taxon>
        <taxon>Metazoa</taxon>
        <taxon>Spiralia</taxon>
        <taxon>Lophotrochozoa</taxon>
        <taxon>Mollusca</taxon>
        <taxon>Bivalvia</taxon>
        <taxon>Autobranchia</taxon>
        <taxon>Pteriomorphia</taxon>
        <taxon>Arcoida</taxon>
        <taxon>Arcoidea</taxon>
        <taxon>Arcidae</taxon>
        <taxon>Tegillarca</taxon>
    </lineage>
</organism>
<dbReference type="InterPro" id="IPR007275">
    <property type="entry name" value="YTH_domain"/>
</dbReference>
<comment type="caution">
    <text evidence="2">The sequence shown here is derived from an EMBL/GenBank/DDBJ whole genome shotgun (WGS) entry which is preliminary data.</text>
</comment>
<accession>A0ABQ9E575</accession>
<evidence type="ECO:0000313" key="3">
    <source>
        <dbReference type="Proteomes" id="UP001217089"/>
    </source>
</evidence>
<evidence type="ECO:0000313" key="2">
    <source>
        <dbReference type="EMBL" id="KAJ8298645.1"/>
    </source>
</evidence>